<evidence type="ECO:0000256" key="6">
    <source>
        <dbReference type="ARBA" id="ARBA00022989"/>
    </source>
</evidence>
<keyword evidence="4 9" id="KW-0812">Transmembrane</keyword>
<feature type="transmembrane region" description="Helical" evidence="9">
    <location>
        <begin position="38"/>
        <end position="56"/>
    </location>
</feature>
<evidence type="ECO:0000256" key="7">
    <source>
        <dbReference type="ARBA" id="ARBA00023136"/>
    </source>
</evidence>
<comment type="similarity">
    <text evidence="8 9">Belongs to the SFT2 family.</text>
</comment>
<evidence type="ECO:0000313" key="10">
    <source>
        <dbReference type="EMBL" id="GAV07020.1"/>
    </source>
</evidence>
<keyword evidence="11" id="KW-1185">Reference proteome</keyword>
<evidence type="ECO:0000256" key="4">
    <source>
        <dbReference type="ARBA" id="ARBA00022692"/>
    </source>
</evidence>
<dbReference type="OrthoDB" id="660759at2759"/>
<organism evidence="10 11">
    <name type="scientific">Ramazzottius varieornatus</name>
    <name type="common">Water bear</name>
    <name type="synonym">Tardigrade</name>
    <dbReference type="NCBI Taxonomy" id="947166"/>
    <lineage>
        <taxon>Eukaryota</taxon>
        <taxon>Metazoa</taxon>
        <taxon>Ecdysozoa</taxon>
        <taxon>Tardigrada</taxon>
        <taxon>Eutardigrada</taxon>
        <taxon>Parachela</taxon>
        <taxon>Hypsibioidea</taxon>
        <taxon>Ramazzottiidae</taxon>
        <taxon>Ramazzottius</taxon>
    </lineage>
</organism>
<evidence type="ECO:0000256" key="2">
    <source>
        <dbReference type="ARBA" id="ARBA00004141"/>
    </source>
</evidence>
<keyword evidence="6 9" id="KW-1133">Transmembrane helix</keyword>
<dbReference type="Pfam" id="PF04178">
    <property type="entry name" value="Got1"/>
    <property type="match status" value="1"/>
</dbReference>
<dbReference type="GO" id="GO:0016192">
    <property type="term" value="P:vesicle-mediated transport"/>
    <property type="evidence" value="ECO:0007669"/>
    <property type="project" value="InterPro"/>
</dbReference>
<feature type="transmembrane region" description="Helical" evidence="9">
    <location>
        <begin position="77"/>
        <end position="103"/>
    </location>
</feature>
<dbReference type="GO" id="GO:0012505">
    <property type="term" value="C:endomembrane system"/>
    <property type="evidence" value="ECO:0007669"/>
    <property type="project" value="UniProtKB-ARBA"/>
</dbReference>
<comment type="caution">
    <text evidence="10">The sequence shown here is derived from an EMBL/GenBank/DDBJ whole genome shotgun (WGS) entry which is preliminary data.</text>
</comment>
<evidence type="ECO:0000313" key="11">
    <source>
        <dbReference type="Proteomes" id="UP000186922"/>
    </source>
</evidence>
<feature type="transmembrane region" description="Helical" evidence="9">
    <location>
        <begin position="7"/>
        <end position="32"/>
    </location>
</feature>
<dbReference type="Proteomes" id="UP000186922">
    <property type="component" value="Unassembled WGS sequence"/>
</dbReference>
<accession>A0A1D1W078</accession>
<keyword evidence="5 9" id="KW-0653">Protein transport</keyword>
<keyword evidence="3 9" id="KW-0813">Transport</keyword>
<gene>
    <name evidence="10" type="primary">RvY_16913</name>
    <name evidence="10" type="synonym">RvY_16913.1</name>
    <name evidence="10" type="ORF">RvY_16913-1</name>
</gene>
<reference evidence="10 11" key="1">
    <citation type="journal article" date="2016" name="Nat. Commun.">
        <title>Extremotolerant tardigrade genome and improved radiotolerance of human cultured cells by tardigrade-unique protein.</title>
        <authorList>
            <person name="Hashimoto T."/>
            <person name="Horikawa D.D."/>
            <person name="Saito Y."/>
            <person name="Kuwahara H."/>
            <person name="Kozuka-Hata H."/>
            <person name="Shin-I T."/>
            <person name="Minakuchi Y."/>
            <person name="Ohishi K."/>
            <person name="Motoyama A."/>
            <person name="Aizu T."/>
            <person name="Enomoto A."/>
            <person name="Kondo K."/>
            <person name="Tanaka S."/>
            <person name="Hara Y."/>
            <person name="Koshikawa S."/>
            <person name="Sagara H."/>
            <person name="Miura T."/>
            <person name="Yokobori S."/>
            <person name="Miyagawa K."/>
            <person name="Suzuki Y."/>
            <person name="Kubo T."/>
            <person name="Oyama M."/>
            <person name="Kohara Y."/>
            <person name="Fujiyama A."/>
            <person name="Arakawa K."/>
            <person name="Katayama T."/>
            <person name="Toyoda A."/>
            <person name="Kunieda T."/>
        </authorList>
    </citation>
    <scope>NUCLEOTIDE SEQUENCE [LARGE SCALE GENOMIC DNA]</scope>
    <source>
        <strain evidence="10 11">YOKOZUNA-1</strain>
    </source>
</reference>
<evidence type="ECO:0000256" key="1">
    <source>
        <dbReference type="ARBA" id="ARBA00003566"/>
    </source>
</evidence>
<dbReference type="STRING" id="947166.A0A1D1W078"/>
<feature type="transmembrane region" description="Helical" evidence="9">
    <location>
        <begin position="109"/>
        <end position="127"/>
    </location>
</feature>
<comment type="function">
    <text evidence="1 9">May be involved in fusion of retrograde transport vesicles derived from an endocytic compartment with the Golgi complex.</text>
</comment>
<evidence type="ECO:0000256" key="3">
    <source>
        <dbReference type="ARBA" id="ARBA00022448"/>
    </source>
</evidence>
<dbReference type="PANTHER" id="PTHR23137">
    <property type="entry name" value="VESICLE TRANSPORT PROTEIN-RELATED"/>
    <property type="match status" value="1"/>
</dbReference>
<sequence length="145" mass="16260">MTRKQRFLGFLGFFAAGLFCFVVASFYLPVLILKSRKFSILFTFGSLFLITSFGVLRGPYNHFHGMVKADRLPQTTLYFFSMVATLFFALQLQSTLLTVIAAAIQIFTLIWYTFSYTPGGQTGFMLFGKLATSMVKKTATSTFSA</sequence>
<comment type="subcellular location">
    <subcellularLocation>
        <location evidence="2 9">Membrane</location>
        <topology evidence="2 9">Multi-pass membrane protein</topology>
    </subcellularLocation>
</comment>
<dbReference type="GO" id="GO:0005737">
    <property type="term" value="C:cytoplasm"/>
    <property type="evidence" value="ECO:0007669"/>
    <property type="project" value="UniProtKB-ARBA"/>
</dbReference>
<dbReference type="AlphaFoldDB" id="A0A1D1W078"/>
<name>A0A1D1W078_RAMVA</name>
<dbReference type="GO" id="GO:0016020">
    <property type="term" value="C:membrane"/>
    <property type="evidence" value="ECO:0007669"/>
    <property type="project" value="UniProtKB-SubCell"/>
</dbReference>
<evidence type="ECO:0000256" key="9">
    <source>
        <dbReference type="RuleBase" id="RU363111"/>
    </source>
</evidence>
<proteinExistence type="inferred from homology"/>
<protein>
    <recommendedName>
        <fullName evidence="9">Vesicle transport protein</fullName>
    </recommendedName>
</protein>
<evidence type="ECO:0000256" key="8">
    <source>
        <dbReference type="ARBA" id="ARBA00025800"/>
    </source>
</evidence>
<dbReference type="EMBL" id="BDGG01000014">
    <property type="protein sequence ID" value="GAV07020.1"/>
    <property type="molecule type" value="Genomic_DNA"/>
</dbReference>
<keyword evidence="7 9" id="KW-0472">Membrane</keyword>
<evidence type="ECO:0000256" key="5">
    <source>
        <dbReference type="ARBA" id="ARBA00022927"/>
    </source>
</evidence>
<dbReference type="InterPro" id="IPR011691">
    <property type="entry name" value="Vesicle_transpt_SFT2"/>
</dbReference>
<dbReference type="PANTHER" id="PTHR23137:SF36">
    <property type="entry name" value="VESICLE TRANSPORT PROTEIN SFT2C"/>
    <property type="match status" value="1"/>
</dbReference>
<dbReference type="InterPro" id="IPR007305">
    <property type="entry name" value="Vesicle_transpt_Got1/SFT2"/>
</dbReference>
<dbReference type="GO" id="GO:0015031">
    <property type="term" value="P:protein transport"/>
    <property type="evidence" value="ECO:0007669"/>
    <property type="project" value="UniProtKB-KW"/>
</dbReference>